<protein>
    <submittedName>
        <fullName evidence="1">Uncharacterized protein</fullName>
    </submittedName>
</protein>
<organism evidence="1 2">
    <name type="scientific">Rotaria magnacalcarata</name>
    <dbReference type="NCBI Taxonomy" id="392030"/>
    <lineage>
        <taxon>Eukaryota</taxon>
        <taxon>Metazoa</taxon>
        <taxon>Spiralia</taxon>
        <taxon>Gnathifera</taxon>
        <taxon>Rotifera</taxon>
        <taxon>Eurotatoria</taxon>
        <taxon>Bdelloidea</taxon>
        <taxon>Philodinida</taxon>
        <taxon>Philodinidae</taxon>
        <taxon>Rotaria</taxon>
    </lineage>
</organism>
<accession>A0A8S3KD14</accession>
<evidence type="ECO:0000313" key="1">
    <source>
        <dbReference type="EMBL" id="CAF5227692.1"/>
    </source>
</evidence>
<dbReference type="AlphaFoldDB" id="A0A8S3KD14"/>
<reference evidence="1" key="1">
    <citation type="submission" date="2021-02" db="EMBL/GenBank/DDBJ databases">
        <authorList>
            <person name="Nowell W R."/>
        </authorList>
    </citation>
    <scope>NUCLEOTIDE SEQUENCE</scope>
</reference>
<name>A0A8S3KD14_9BILA</name>
<gene>
    <name evidence="1" type="ORF">GIL414_LOCUS87765</name>
</gene>
<comment type="caution">
    <text evidence="1">The sequence shown here is derived from an EMBL/GenBank/DDBJ whole genome shotgun (WGS) entry which is preliminary data.</text>
</comment>
<sequence>AEQEAGILHGIRKLESSTAINNTRCVQFRPKISSDVYYITIVNDIDSSSMVIGQNGGYTLN</sequence>
<dbReference type="EMBL" id="CAJOBJ010381795">
    <property type="protein sequence ID" value="CAF5227692.1"/>
    <property type="molecule type" value="Genomic_DNA"/>
</dbReference>
<proteinExistence type="predicted"/>
<evidence type="ECO:0000313" key="2">
    <source>
        <dbReference type="Proteomes" id="UP000681720"/>
    </source>
</evidence>
<feature type="non-terminal residue" evidence="1">
    <location>
        <position position="1"/>
    </location>
</feature>
<dbReference type="Proteomes" id="UP000681720">
    <property type="component" value="Unassembled WGS sequence"/>
</dbReference>